<reference evidence="3 4" key="1">
    <citation type="journal article" date="2024" name="Science">
        <title>Giant polyketide synthase enzymes in the biosynthesis of giant marine polyether toxins.</title>
        <authorList>
            <person name="Fallon T.R."/>
            <person name="Shende V.V."/>
            <person name="Wierzbicki I.H."/>
            <person name="Pendleton A.L."/>
            <person name="Watervoot N.F."/>
            <person name="Auber R.P."/>
            <person name="Gonzalez D.J."/>
            <person name="Wisecaver J.H."/>
            <person name="Moore B.S."/>
        </authorList>
    </citation>
    <scope>NUCLEOTIDE SEQUENCE [LARGE SCALE GENOMIC DNA]</scope>
    <source>
        <strain evidence="3 4">12B1</strain>
    </source>
</reference>
<protein>
    <submittedName>
        <fullName evidence="3">Uncharacterized protein</fullName>
    </submittedName>
</protein>
<dbReference type="PROSITE" id="PS50096">
    <property type="entry name" value="IQ"/>
    <property type="match status" value="3"/>
</dbReference>
<organism evidence="3 4">
    <name type="scientific">Prymnesium parvum</name>
    <name type="common">Toxic golden alga</name>
    <dbReference type="NCBI Taxonomy" id="97485"/>
    <lineage>
        <taxon>Eukaryota</taxon>
        <taxon>Haptista</taxon>
        <taxon>Haptophyta</taxon>
        <taxon>Prymnesiophyceae</taxon>
        <taxon>Prymnesiales</taxon>
        <taxon>Prymnesiaceae</taxon>
        <taxon>Prymnesium</taxon>
    </lineage>
</organism>
<keyword evidence="4" id="KW-1185">Reference proteome</keyword>
<accession>A0AB34JRS5</accession>
<comment type="caution">
    <text evidence="3">The sequence shown here is derived from an EMBL/GenBank/DDBJ whole genome shotgun (WGS) entry which is preliminary data.</text>
</comment>
<feature type="region of interest" description="Disordered" evidence="2">
    <location>
        <begin position="609"/>
        <end position="636"/>
    </location>
</feature>
<gene>
    <name evidence="3" type="ORF">AB1Y20_018460</name>
</gene>
<name>A0AB34JRS5_PRYPA</name>
<evidence type="ECO:0000313" key="4">
    <source>
        <dbReference type="Proteomes" id="UP001515480"/>
    </source>
</evidence>
<keyword evidence="1" id="KW-0175">Coiled coil</keyword>
<dbReference type="InterPro" id="IPR000048">
    <property type="entry name" value="IQ_motif_EF-hand-BS"/>
</dbReference>
<dbReference type="SMART" id="SM00015">
    <property type="entry name" value="IQ"/>
    <property type="match status" value="6"/>
</dbReference>
<evidence type="ECO:0000313" key="3">
    <source>
        <dbReference type="EMBL" id="KAL1523523.1"/>
    </source>
</evidence>
<feature type="coiled-coil region" evidence="1">
    <location>
        <begin position="534"/>
        <end position="595"/>
    </location>
</feature>
<dbReference type="Proteomes" id="UP001515480">
    <property type="component" value="Unassembled WGS sequence"/>
</dbReference>
<dbReference type="EMBL" id="JBGBPQ010000005">
    <property type="protein sequence ID" value="KAL1523523.1"/>
    <property type="molecule type" value="Genomic_DNA"/>
</dbReference>
<sequence>MLYSCAPYVAPAAHEEPPLAQLERQLLALRLSRADFQLQPHERTVALSAAAAARLDQRLEAIARAAAHLQRRARGAAARKRTRRLTRAATLVQAASGGMRKAAHARRHRLAATRAALAARGAARAAARRHAAARLTRGGRRAAAARRARREGGALALQAAARGMRARRAFARRLAAARAREARAARQIQRAARGRAARRVAAVAKAPLPSLSSSRFHLPSPLLLSLHIASPALCGGSNALPAGAQRERDAAVTLQRFTRTRIRRKRTAERLARRRVATAARKVNRSLRMWMFRSRFLRLRNAALRLQAAARRLLERNRSLCPSELREAYHRRVERMRRRIASLEAQLREAPPAQRRGLARRLTVERYQLRQTQILAFAQRRAMERPVAREGPLRWLPGHAEEGGAQQLSAEEEALRASQEVARLEHIAAEASNVAEELAKALRRVPQSMNAEATSLQLALSEAAAMSASAEREAVAARQVALEAESAAQEAERIATRAAVQHDSRGDGRGASPEKDHLNTTAIAAGATSSRMLLDELEGAMEQLHIEIDAHDTTEAKRYALRRQLLRLRSQHKKVKEEEAQLKRKEEEEAALHELVAYRGRQYRKRVQNERSPFGLADEKERAGLQTPSETSTAAASTVSEVAADAKAAVARSATALSAEAGAAAASVRGYISTGAWRRCDSNKRMKMTSKAVLRQLLEHNAGSSLSSVRYRMLFM</sequence>
<feature type="compositionally biased region" description="Basic and acidic residues" evidence="2">
    <location>
        <begin position="498"/>
        <end position="518"/>
    </location>
</feature>
<feature type="coiled-coil region" evidence="1">
    <location>
        <begin position="19"/>
        <end position="72"/>
    </location>
</feature>
<dbReference type="AlphaFoldDB" id="A0AB34JRS5"/>
<proteinExistence type="predicted"/>
<feature type="region of interest" description="Disordered" evidence="2">
    <location>
        <begin position="498"/>
        <end position="519"/>
    </location>
</feature>
<evidence type="ECO:0000256" key="1">
    <source>
        <dbReference type="SAM" id="Coils"/>
    </source>
</evidence>
<evidence type="ECO:0000256" key="2">
    <source>
        <dbReference type="SAM" id="MobiDB-lite"/>
    </source>
</evidence>